<dbReference type="HOGENOM" id="CLU_623777_0_0_10"/>
<gene>
    <name evidence="1" type="ordered locus">Oweho_3251</name>
</gene>
<dbReference type="EMBL" id="CP003156">
    <property type="protein sequence ID" value="AEV34202.1"/>
    <property type="molecule type" value="Genomic_DNA"/>
</dbReference>
<organism evidence="1 2">
    <name type="scientific">Owenweeksia hongkongensis (strain DSM 17368 / CIP 108786 / JCM 12287 / NRRL B-23963 / UST20020801)</name>
    <dbReference type="NCBI Taxonomy" id="926562"/>
    <lineage>
        <taxon>Bacteria</taxon>
        <taxon>Pseudomonadati</taxon>
        <taxon>Bacteroidota</taxon>
        <taxon>Flavobacteriia</taxon>
        <taxon>Flavobacteriales</taxon>
        <taxon>Owenweeksiaceae</taxon>
        <taxon>Owenweeksia</taxon>
    </lineage>
</organism>
<dbReference type="Proteomes" id="UP000005631">
    <property type="component" value="Chromosome"/>
</dbReference>
<reference evidence="1 2" key="1">
    <citation type="journal article" date="2012" name="Stand. Genomic Sci.">
        <title>Genome sequence of the orange-pigmented seawater bacterium Owenweeksia hongkongensis type strain (UST20020801(T)).</title>
        <authorList>
            <person name="Riedel T."/>
            <person name="Held B."/>
            <person name="Nolan M."/>
            <person name="Lucas S."/>
            <person name="Lapidus A."/>
            <person name="Tice H."/>
            <person name="Del Rio T.G."/>
            <person name="Cheng J.F."/>
            <person name="Han C."/>
            <person name="Tapia R."/>
            <person name="Goodwin L.A."/>
            <person name="Pitluck S."/>
            <person name="Liolios K."/>
            <person name="Mavromatis K."/>
            <person name="Pagani I."/>
            <person name="Ivanova N."/>
            <person name="Mikhailova N."/>
            <person name="Pati A."/>
            <person name="Chen A."/>
            <person name="Palaniappan K."/>
            <person name="Rohde M."/>
            <person name="Tindall B.J."/>
            <person name="Detter J.C."/>
            <person name="Goker M."/>
            <person name="Woyke T."/>
            <person name="Bristow J."/>
            <person name="Eisen J.A."/>
            <person name="Markowitz V."/>
            <person name="Hugenholtz P."/>
            <person name="Klenk H.P."/>
            <person name="Kyrpides N.C."/>
        </authorList>
    </citation>
    <scope>NUCLEOTIDE SEQUENCE</scope>
    <source>
        <strain evidence="2">DSM 17368 / JCM 12287 / NRRL B-23963</strain>
    </source>
</reference>
<accession>G8R4A2</accession>
<protein>
    <recommendedName>
        <fullName evidence="3">Phage protein D</fullName>
    </recommendedName>
</protein>
<keyword evidence="2" id="KW-1185">Reference proteome</keyword>
<evidence type="ECO:0000313" key="2">
    <source>
        <dbReference type="Proteomes" id="UP000005631"/>
    </source>
</evidence>
<sequence>MSWGFNKLTCEVMIKGTGGVTARFLAVNKVKVFQSYKTLTDTAELTMPFDDRWKVKTQDGKQTLYILGRDGIESVFPHGSAIEIKLGYDFKNELVFSGFITGIKPQAPFVLFCEDAAWKLKQNLLNFSTRNGVTLEGVIDQLLDGTGVELHEDVKASEIVFPAGLYVNRMSTAQLLHQWKEKQGLNSFIKDGKLMIGRGFFEIDNSVFKSSLDIDYSPPTINIDEDIPRGKDRLDLQSLTAESLAIRAVSIFKTNKSLELTIVLHPDKKDEVLVIEEIDTRKTRAKQEQDAKELRQAIGGRSIFPERLQTQSRHHYNLEREELLDRAKAALFDYAQNGLTGSFTTFGDHNLQSGQSIIMVDPMNKEKEGEYLMQDVTKIFGKDGYRQEVTIPHKIND</sequence>
<dbReference type="RefSeq" id="WP_014203549.1">
    <property type="nucleotide sequence ID" value="NC_016599.1"/>
</dbReference>
<dbReference type="eggNOG" id="COG3500">
    <property type="taxonomic scope" value="Bacteria"/>
</dbReference>
<dbReference type="KEGG" id="oho:Oweho_3251"/>
<dbReference type="AlphaFoldDB" id="G8R4A2"/>
<proteinExistence type="predicted"/>
<dbReference type="OrthoDB" id="1065075at2"/>
<dbReference type="STRING" id="926562.Oweho_3251"/>
<evidence type="ECO:0000313" key="1">
    <source>
        <dbReference type="EMBL" id="AEV34202.1"/>
    </source>
</evidence>
<evidence type="ECO:0008006" key="3">
    <source>
        <dbReference type="Google" id="ProtNLM"/>
    </source>
</evidence>
<name>G8R4A2_OWEHD</name>